<protein>
    <submittedName>
        <fullName evidence="5">Sulfite oxidase</fullName>
    </submittedName>
</protein>
<keyword evidence="2" id="KW-0472">Membrane</keyword>
<dbReference type="InterPro" id="IPR005066">
    <property type="entry name" value="MoCF_OxRdtse_dimer"/>
</dbReference>
<feature type="transmembrane region" description="Helical" evidence="2">
    <location>
        <begin position="69"/>
        <end position="89"/>
    </location>
</feature>
<dbReference type="OMA" id="TIACVSN"/>
<reference evidence="5 6" key="2">
    <citation type="submission" date="2019-04" db="EMBL/GenBank/DDBJ databases">
        <authorList>
            <person name="Yang S."/>
            <person name="Wei W."/>
        </authorList>
    </citation>
    <scope>NUCLEOTIDE SEQUENCE [LARGE SCALE GENOMIC DNA]</scope>
    <source>
        <strain evidence="6">ZP60</strain>
    </source>
</reference>
<keyword evidence="2" id="KW-0812">Transmembrane</keyword>
<accession>A0A4D6KCQ2</accession>
<dbReference type="Gene3D" id="2.60.40.650">
    <property type="match status" value="1"/>
</dbReference>
<dbReference type="Pfam" id="PF03404">
    <property type="entry name" value="Mo-co_dimer"/>
    <property type="match status" value="1"/>
</dbReference>
<evidence type="ECO:0000256" key="1">
    <source>
        <dbReference type="SAM" id="MobiDB-lite"/>
    </source>
</evidence>
<dbReference type="Proteomes" id="UP000297053">
    <property type="component" value="Chromosome"/>
</dbReference>
<dbReference type="PANTHER" id="PTHR19372:SF7">
    <property type="entry name" value="SULFITE OXIDASE, MITOCHONDRIAL"/>
    <property type="match status" value="1"/>
</dbReference>
<dbReference type="InterPro" id="IPR014756">
    <property type="entry name" value="Ig_E-set"/>
</dbReference>
<dbReference type="InterPro" id="IPR036374">
    <property type="entry name" value="OxRdtase_Mopterin-bd_sf"/>
</dbReference>
<dbReference type="GO" id="GO:0006790">
    <property type="term" value="P:sulfur compound metabolic process"/>
    <property type="evidence" value="ECO:0007669"/>
    <property type="project" value="TreeGrafter"/>
</dbReference>
<dbReference type="InterPro" id="IPR000572">
    <property type="entry name" value="OxRdtase_Mopterin-bd_dom"/>
</dbReference>
<evidence type="ECO:0000259" key="4">
    <source>
        <dbReference type="Pfam" id="PF03404"/>
    </source>
</evidence>
<dbReference type="GO" id="GO:0020037">
    <property type="term" value="F:heme binding"/>
    <property type="evidence" value="ECO:0007669"/>
    <property type="project" value="TreeGrafter"/>
</dbReference>
<dbReference type="SUPFAM" id="SSF56524">
    <property type="entry name" value="Oxidoreductase molybdopterin-binding domain"/>
    <property type="match status" value="1"/>
</dbReference>
<dbReference type="GeneID" id="42179659"/>
<feature type="transmembrane region" description="Helical" evidence="2">
    <location>
        <begin position="127"/>
        <end position="145"/>
    </location>
</feature>
<name>A0A4D6KCQ2_9EURY</name>
<feature type="region of interest" description="Disordered" evidence="1">
    <location>
        <begin position="482"/>
        <end position="505"/>
    </location>
</feature>
<dbReference type="SUPFAM" id="SSF81296">
    <property type="entry name" value="E set domains"/>
    <property type="match status" value="1"/>
</dbReference>
<dbReference type="Pfam" id="PF00174">
    <property type="entry name" value="Oxidored_molyb"/>
    <property type="match status" value="1"/>
</dbReference>
<dbReference type="GO" id="GO:0030151">
    <property type="term" value="F:molybdenum ion binding"/>
    <property type="evidence" value="ECO:0007669"/>
    <property type="project" value="InterPro"/>
</dbReference>
<organism evidence="5 6">
    <name type="scientific">Halomicrobium mukohataei</name>
    <dbReference type="NCBI Taxonomy" id="57705"/>
    <lineage>
        <taxon>Archaea</taxon>
        <taxon>Methanobacteriati</taxon>
        <taxon>Methanobacteriota</taxon>
        <taxon>Stenosarchaea group</taxon>
        <taxon>Halobacteria</taxon>
        <taxon>Halobacteriales</taxon>
        <taxon>Haloarculaceae</taxon>
        <taxon>Halomicrobium</taxon>
    </lineage>
</organism>
<proteinExistence type="predicted"/>
<dbReference type="RefSeq" id="WP_015762720.1">
    <property type="nucleotide sequence ID" value="NZ_CP039375.1"/>
</dbReference>
<feature type="transmembrane region" description="Helical" evidence="2">
    <location>
        <begin position="14"/>
        <end position="34"/>
    </location>
</feature>
<feature type="transmembrane region" description="Helical" evidence="2">
    <location>
        <begin position="101"/>
        <end position="121"/>
    </location>
</feature>
<dbReference type="PANTHER" id="PTHR19372">
    <property type="entry name" value="SULFITE REDUCTASE"/>
    <property type="match status" value="1"/>
</dbReference>
<feature type="domain" description="Oxidoreductase molybdopterin-binding" evidence="3">
    <location>
        <begin position="228"/>
        <end position="373"/>
    </location>
</feature>
<dbReference type="GO" id="GO:0008482">
    <property type="term" value="F:sulfite oxidase activity"/>
    <property type="evidence" value="ECO:0007669"/>
    <property type="project" value="TreeGrafter"/>
</dbReference>
<dbReference type="KEGG" id="halz:E5139_11940"/>
<sequence>MTRFARFRPSADDAVALFAGVAAVVGSFAAVGFAPSFVASPIERWLARRMPGAVVSLAIQFLGSLGQQLNLVAAALVAVCVVAAVARVAGTLGDRLANRAVGPVVAGGVVFGVATLLTGSVPSSGGAAVGTALTLGLAGLSGSLPARGATSPDRRRVLASLGTAAGLGVVATVLTDDTSQPTATIPDDASPAVREALEAAADQSLAVDGLEPLVSDEFFSVDINAVDPEVDATQWSLSVTGSVEEEITVDYEQLRSMDARTEFHTLRCVGESLNGTKMDNALWTGVPVRTLLDRAGPDSDCDCVRVHAADDYYQVFPIDALNGAMLAYRMNGRPLPQGHGYPARALVPGHWGEINVKWITEIEVIDRDAEGYWEERGWHGTGPVETVAKIHAQNTLPDGRVQVGGHAYAGTRGVSAVEVSTDGGDSWSEARLSDPLVESVDWAGEPGETPHAPDVWRQWAFEYEPPAGEHEVVARAIEADGTVQPETEREAFPHGPSGWVSRTVE</sequence>
<dbReference type="GO" id="GO:0043546">
    <property type="term" value="F:molybdopterin cofactor binding"/>
    <property type="evidence" value="ECO:0007669"/>
    <property type="project" value="TreeGrafter"/>
</dbReference>
<feature type="domain" description="Moybdenum cofactor oxidoreductase dimerisation" evidence="4">
    <location>
        <begin position="395"/>
        <end position="487"/>
    </location>
</feature>
<evidence type="ECO:0000259" key="3">
    <source>
        <dbReference type="Pfam" id="PF00174"/>
    </source>
</evidence>
<evidence type="ECO:0000313" key="5">
    <source>
        <dbReference type="EMBL" id="QCD66318.1"/>
    </source>
</evidence>
<gene>
    <name evidence="5" type="ORF">E5139_11940</name>
</gene>
<evidence type="ECO:0000313" key="6">
    <source>
        <dbReference type="Proteomes" id="UP000297053"/>
    </source>
</evidence>
<evidence type="ECO:0000256" key="2">
    <source>
        <dbReference type="SAM" id="Phobius"/>
    </source>
</evidence>
<dbReference type="EMBL" id="CP039375">
    <property type="protein sequence ID" value="QCD66318.1"/>
    <property type="molecule type" value="Genomic_DNA"/>
</dbReference>
<reference evidence="5 6" key="1">
    <citation type="submission" date="2019-04" db="EMBL/GenBank/DDBJ databases">
        <title>Complete genome sequence of Arthrobacter sp. ZXY-2 associated with effective atrazine degradation and salt adaptation.</title>
        <authorList>
            <person name="Zhao X."/>
        </authorList>
    </citation>
    <scope>NUCLEOTIDE SEQUENCE [LARGE SCALE GENOMIC DNA]</scope>
    <source>
        <strain evidence="6">ZP60</strain>
    </source>
</reference>
<dbReference type="AlphaFoldDB" id="A0A4D6KCQ2"/>
<keyword evidence="2" id="KW-1133">Transmembrane helix</keyword>
<dbReference type="Gene3D" id="3.90.420.10">
    <property type="entry name" value="Oxidoreductase, molybdopterin-binding domain"/>
    <property type="match status" value="1"/>
</dbReference>
<feature type="transmembrane region" description="Helical" evidence="2">
    <location>
        <begin position="157"/>
        <end position="175"/>
    </location>
</feature>